<dbReference type="Gene3D" id="3.40.50.300">
    <property type="entry name" value="P-loop containing nucleotide triphosphate hydrolases"/>
    <property type="match status" value="3"/>
</dbReference>
<dbReference type="GO" id="GO:0006139">
    <property type="term" value="P:nucleobase-containing compound metabolic process"/>
    <property type="evidence" value="ECO:0007669"/>
    <property type="project" value="InterPro"/>
</dbReference>
<reference evidence="15" key="1">
    <citation type="submission" date="2020-05" db="UniProtKB">
        <authorList>
            <consortium name="EnsemblMetazoa"/>
        </authorList>
    </citation>
    <scope>IDENTIFICATION</scope>
    <source>
        <strain evidence="15">BB02</strain>
    </source>
</reference>
<dbReference type="VEuPathDB" id="VectorBase:BGLB026321"/>
<keyword evidence="9" id="KW-0408">Iron</keyword>
<gene>
    <name evidence="15" type="primary">106060838</name>
</gene>
<dbReference type="AlphaFoldDB" id="A0A2C9L2J2"/>
<dbReference type="GO" id="GO:0046872">
    <property type="term" value="F:metal ion binding"/>
    <property type="evidence" value="ECO:0007669"/>
    <property type="project" value="UniProtKB-KW"/>
</dbReference>
<dbReference type="VEuPathDB" id="VectorBase:BGLAX_047231"/>
<protein>
    <recommendedName>
        <fullName evidence="14">Helicase ATP-binding domain-containing protein</fullName>
    </recommendedName>
</protein>
<dbReference type="InterPro" id="IPR006554">
    <property type="entry name" value="Helicase-like_DEXD_c2"/>
</dbReference>
<name>A0A2C9L2J2_BIOGL</name>
<evidence type="ECO:0000256" key="6">
    <source>
        <dbReference type="ARBA" id="ARBA00022801"/>
    </source>
</evidence>
<dbReference type="InterPro" id="IPR027417">
    <property type="entry name" value="P-loop_NTPase"/>
</dbReference>
<dbReference type="PANTHER" id="PTHR11472:SF41">
    <property type="entry name" value="ATP-DEPENDENT DNA HELICASE DDX11-RELATED"/>
    <property type="match status" value="1"/>
</dbReference>
<organism evidence="15 16">
    <name type="scientific">Biomphalaria glabrata</name>
    <name type="common">Bloodfluke planorb</name>
    <name type="synonym">Freshwater snail</name>
    <dbReference type="NCBI Taxonomy" id="6526"/>
    <lineage>
        <taxon>Eukaryota</taxon>
        <taxon>Metazoa</taxon>
        <taxon>Spiralia</taxon>
        <taxon>Lophotrochozoa</taxon>
        <taxon>Mollusca</taxon>
        <taxon>Gastropoda</taxon>
        <taxon>Heterobranchia</taxon>
        <taxon>Euthyneura</taxon>
        <taxon>Panpulmonata</taxon>
        <taxon>Hygrophila</taxon>
        <taxon>Lymnaeoidea</taxon>
        <taxon>Planorbidae</taxon>
        <taxon>Biomphalaria</taxon>
    </lineage>
</organism>
<evidence type="ECO:0000256" key="5">
    <source>
        <dbReference type="ARBA" id="ARBA00022741"/>
    </source>
</evidence>
<dbReference type="PROSITE" id="PS51193">
    <property type="entry name" value="HELICASE_ATP_BIND_2"/>
    <property type="match status" value="1"/>
</dbReference>
<evidence type="ECO:0000256" key="7">
    <source>
        <dbReference type="ARBA" id="ARBA00022806"/>
    </source>
</evidence>
<evidence type="ECO:0000256" key="11">
    <source>
        <dbReference type="ARBA" id="ARBA00023235"/>
    </source>
</evidence>
<evidence type="ECO:0000259" key="14">
    <source>
        <dbReference type="PROSITE" id="PS51193"/>
    </source>
</evidence>
<dbReference type="SUPFAM" id="SSF52540">
    <property type="entry name" value="P-loop containing nucleoside triphosphate hydrolases"/>
    <property type="match status" value="1"/>
</dbReference>
<dbReference type="Pfam" id="PF06733">
    <property type="entry name" value="DEAD_2"/>
    <property type="match status" value="1"/>
</dbReference>
<evidence type="ECO:0000256" key="1">
    <source>
        <dbReference type="ARBA" id="ARBA00001966"/>
    </source>
</evidence>
<evidence type="ECO:0000256" key="12">
    <source>
        <dbReference type="ARBA" id="ARBA00023242"/>
    </source>
</evidence>
<dbReference type="SMART" id="SM00488">
    <property type="entry name" value="DEXDc2"/>
    <property type="match status" value="1"/>
</dbReference>
<evidence type="ECO:0000256" key="3">
    <source>
        <dbReference type="ARBA" id="ARBA00008435"/>
    </source>
</evidence>
<evidence type="ECO:0000256" key="4">
    <source>
        <dbReference type="ARBA" id="ARBA00022723"/>
    </source>
</evidence>
<evidence type="ECO:0000256" key="2">
    <source>
        <dbReference type="ARBA" id="ARBA00004123"/>
    </source>
</evidence>
<evidence type="ECO:0000256" key="13">
    <source>
        <dbReference type="SAM" id="Coils"/>
    </source>
</evidence>
<dbReference type="KEGG" id="bgt:106060838"/>
<evidence type="ECO:0000313" key="16">
    <source>
        <dbReference type="Proteomes" id="UP000076420"/>
    </source>
</evidence>
<dbReference type="GO" id="GO:0016818">
    <property type="term" value="F:hydrolase activity, acting on acid anhydrides, in phosphorus-containing anhydrides"/>
    <property type="evidence" value="ECO:0007669"/>
    <property type="project" value="InterPro"/>
</dbReference>
<keyword evidence="11" id="KW-0413">Isomerase</keyword>
<keyword evidence="7" id="KW-0347">Helicase</keyword>
<dbReference type="InterPro" id="IPR045028">
    <property type="entry name" value="DinG/Rad3-like"/>
</dbReference>
<dbReference type="GO" id="GO:0005524">
    <property type="term" value="F:ATP binding"/>
    <property type="evidence" value="ECO:0007669"/>
    <property type="project" value="UniProtKB-KW"/>
</dbReference>
<dbReference type="GO" id="GO:0005634">
    <property type="term" value="C:nucleus"/>
    <property type="evidence" value="ECO:0007669"/>
    <property type="project" value="UniProtKB-SubCell"/>
</dbReference>
<dbReference type="GO" id="GO:0051536">
    <property type="term" value="F:iron-sulfur cluster binding"/>
    <property type="evidence" value="ECO:0007669"/>
    <property type="project" value="UniProtKB-KW"/>
</dbReference>
<keyword evidence="12" id="KW-0539">Nucleus</keyword>
<evidence type="ECO:0000256" key="8">
    <source>
        <dbReference type="ARBA" id="ARBA00022840"/>
    </source>
</evidence>
<evidence type="ECO:0000313" key="15">
    <source>
        <dbReference type="EnsemblMetazoa" id="BGLB026321-PA"/>
    </source>
</evidence>
<sequence>MTSAGCELDDWDNDDLLLATLEADEIIEARKHEGNTIPVSSVEVPDSFPFPFTPYDIQKDFMKNLYLCLELGKVGIFESPTGTGKSLSIICGALKWLRDFQEKQRKYLETLKSTDSVAVNTLTKPSSEKKEPELDWIHEFTVKLEQEALLSKLKNEQENIKKRETKLKELEQVGSKKRKFNAQLDSRFEDLMTDASEDIKRACKEELQALDAELNDSESGTHQDDEEIIVAEYNSEDENDGKAKASDCEDEEEHITKIYYCSRTHSQLSQFVKEVIKCPYENVRVISLGSRQNMCINPAVRKLSSLNLINDRCLELQQKKSKKKPGCPFYKQELLQTFKDKSLLKVVDIEQLVTTGREMKACPYYGSRLAVPPAEIVALPYNTLLHKSTRDACGIKLTGNVVVIDEAHNLLETINNIHSVEITAAQIVKAQSQLSQYEKKFKSRLTAKNLMYVRQILFVLSHLAAVLGAKVNSSVITQTGGKTEIKLQNLNDFLFESQLDNMNMFKVLRYCQRSRISKKLHGFVEKYQEAEVKTEESPCSGVSKFLQEINLLKGKQDNTNPQTSAVTSDHQQASYMSSPLMQIESFLEALTNADKDGRIVTHKEAVLSQSTLKFIMLNPAVHFISVLKEAKAVVVAGGTMQPVSEFKHQLFHAAGISPERILEFSCGHVIPGRQLLPLVVTRGPTGVTLDFTYQTRDKPHMVEELGRVITNVCNVVPGGVVCFFPSYDYENLIYTYWEKNGTIGKIEANKKVFREPKKSGFVEQVLSEYSNCIKRCSTWQGSRTGALLMSVVGGKMSEGINFSDDMGRCVVMIGLPYPNINSPELKEKMAYLNSTFPKDEEGRLAGQVHYENLCMKAVNQSIGRAIRHKDDYAAILLLDQRYTKPSIYNKLPSWISQHLDKADNFSKVMQSLPKFFAPFKSTL</sequence>
<feature type="coiled-coil region" evidence="13">
    <location>
        <begin position="143"/>
        <end position="173"/>
    </location>
</feature>
<accession>A0A2C9L2J2</accession>
<dbReference type="GO" id="GO:0003677">
    <property type="term" value="F:DNA binding"/>
    <property type="evidence" value="ECO:0007669"/>
    <property type="project" value="InterPro"/>
</dbReference>
<dbReference type="SMART" id="SM00491">
    <property type="entry name" value="HELICc2"/>
    <property type="match status" value="1"/>
</dbReference>
<evidence type="ECO:0000256" key="9">
    <source>
        <dbReference type="ARBA" id="ARBA00023004"/>
    </source>
</evidence>
<dbReference type="Pfam" id="PF13307">
    <property type="entry name" value="Helicase_C_2"/>
    <property type="match status" value="1"/>
</dbReference>
<dbReference type="PANTHER" id="PTHR11472">
    <property type="entry name" value="DNA REPAIR DEAD HELICASE RAD3/XP-D SUBFAMILY MEMBER"/>
    <property type="match status" value="1"/>
</dbReference>
<dbReference type="NCBIfam" id="TIGR00604">
    <property type="entry name" value="rad3"/>
    <property type="match status" value="1"/>
</dbReference>
<dbReference type="GO" id="GO:0003678">
    <property type="term" value="F:DNA helicase activity"/>
    <property type="evidence" value="ECO:0007669"/>
    <property type="project" value="InterPro"/>
</dbReference>
<feature type="domain" description="Helicase ATP-binding" evidence="14">
    <location>
        <begin position="44"/>
        <end position="457"/>
    </location>
</feature>
<dbReference type="OrthoDB" id="267079at2759"/>
<dbReference type="Proteomes" id="UP000076420">
    <property type="component" value="Unassembled WGS sequence"/>
</dbReference>
<proteinExistence type="inferred from homology"/>
<comment type="subcellular location">
    <subcellularLocation>
        <location evidence="2">Nucleus</location>
    </subcellularLocation>
</comment>
<keyword evidence="5" id="KW-0547">Nucleotide-binding</keyword>
<keyword evidence="10" id="KW-0411">Iron-sulfur</keyword>
<comment type="cofactor">
    <cofactor evidence="1">
        <name>[4Fe-4S] cluster</name>
        <dbReference type="ChEBI" id="CHEBI:49883"/>
    </cofactor>
</comment>
<dbReference type="EnsemblMetazoa" id="BGLB026321-RA">
    <property type="protein sequence ID" value="BGLB026321-PA"/>
    <property type="gene ID" value="BGLB026321"/>
</dbReference>
<keyword evidence="13" id="KW-0175">Coiled coil</keyword>
<comment type="similarity">
    <text evidence="3">Belongs to the DEAD box helicase family. DEAH subfamily. DDX11/CHL1 sub-subfamily.</text>
</comment>
<dbReference type="EnsemblMetazoa" id="BGLB026321-RB">
    <property type="protein sequence ID" value="BGLB026321-PB"/>
    <property type="gene ID" value="BGLB026321"/>
</dbReference>
<keyword evidence="6" id="KW-0378">Hydrolase</keyword>
<keyword evidence="4" id="KW-0479">Metal-binding</keyword>
<dbReference type="GO" id="GO:0034085">
    <property type="term" value="P:establishment of sister chromatid cohesion"/>
    <property type="evidence" value="ECO:0007669"/>
    <property type="project" value="TreeGrafter"/>
</dbReference>
<dbReference type="InterPro" id="IPR010614">
    <property type="entry name" value="RAD3-like_helicase_DEAD"/>
</dbReference>
<dbReference type="InterPro" id="IPR006555">
    <property type="entry name" value="ATP-dep_Helicase_C"/>
</dbReference>
<keyword evidence="8" id="KW-0067">ATP-binding</keyword>
<dbReference type="InterPro" id="IPR014013">
    <property type="entry name" value="Helic_SF1/SF2_ATP-bd_DinG/Rad3"/>
</dbReference>
<dbReference type="InterPro" id="IPR013020">
    <property type="entry name" value="Rad3/Chl1-like"/>
</dbReference>
<dbReference type="CDD" id="cd18788">
    <property type="entry name" value="SF2_C_XPD"/>
    <property type="match status" value="1"/>
</dbReference>
<evidence type="ECO:0000256" key="10">
    <source>
        <dbReference type="ARBA" id="ARBA00023014"/>
    </source>
</evidence>
<dbReference type="STRING" id="6526.A0A2C9L2J2"/>
<dbReference type="FunFam" id="3.40.50.300:FF:002532">
    <property type="entry name" value="DEAD/H-box helicase 11"/>
    <property type="match status" value="1"/>
</dbReference>